<dbReference type="RefSeq" id="WP_160846348.1">
    <property type="nucleotide sequence ID" value="NZ_WVHT01000014.1"/>
</dbReference>
<protein>
    <submittedName>
        <fullName evidence="1">Uncharacterized protein</fullName>
    </submittedName>
</protein>
<keyword evidence="2" id="KW-1185">Reference proteome</keyword>
<comment type="caution">
    <text evidence="1">The sequence shown here is derived from an EMBL/GenBank/DDBJ whole genome shotgun (WGS) entry which is preliminary data.</text>
</comment>
<accession>A0A7K1YFJ8</accession>
<proteinExistence type="predicted"/>
<gene>
    <name evidence="1" type="ORF">GS399_19570</name>
</gene>
<reference evidence="1 2" key="1">
    <citation type="submission" date="2019-11" db="EMBL/GenBank/DDBJ databases">
        <title>Pedobacter sp. HMF7647 Genome sequencing and assembly.</title>
        <authorList>
            <person name="Kang H."/>
            <person name="Kim H."/>
            <person name="Joh K."/>
        </authorList>
    </citation>
    <scope>NUCLEOTIDE SEQUENCE [LARGE SCALE GENOMIC DNA]</scope>
    <source>
        <strain evidence="1 2">HMF7647</strain>
    </source>
</reference>
<evidence type="ECO:0000313" key="1">
    <source>
        <dbReference type="EMBL" id="MXV53171.1"/>
    </source>
</evidence>
<name>A0A7K1YFJ8_9SPHI</name>
<dbReference type="EMBL" id="WVHT01000014">
    <property type="protein sequence ID" value="MXV53171.1"/>
    <property type="molecule type" value="Genomic_DNA"/>
</dbReference>
<organism evidence="1 2">
    <name type="scientific">Hufsiella arboris</name>
    <dbReference type="NCBI Taxonomy" id="2695275"/>
    <lineage>
        <taxon>Bacteria</taxon>
        <taxon>Pseudomonadati</taxon>
        <taxon>Bacteroidota</taxon>
        <taxon>Sphingobacteriia</taxon>
        <taxon>Sphingobacteriales</taxon>
        <taxon>Sphingobacteriaceae</taxon>
        <taxon>Hufsiella</taxon>
    </lineage>
</organism>
<dbReference type="AlphaFoldDB" id="A0A7K1YFJ8"/>
<dbReference type="Proteomes" id="UP000466586">
    <property type="component" value="Unassembled WGS sequence"/>
</dbReference>
<sequence length="87" mass="9828">MKRFKTQFSVNGENSDLIVEAMDNNKHQFSVEREINDPQPLLIENTEDGWKASSSSWLAEAEIRELGNKILSEMDGAEPFDTGVNAR</sequence>
<evidence type="ECO:0000313" key="2">
    <source>
        <dbReference type="Proteomes" id="UP000466586"/>
    </source>
</evidence>